<proteinExistence type="predicted"/>
<sequence length="358" mass="40009">MTFNSLLTSNGGKVHIHFGKQVTTNLWDRWAEVTDLKLTLELKACKSESDFMAVQKKHQIDWPQLTRPYTRIASSTTPANPVQATQGAPTLAPTATEDPENESDKVDTQPEPAPEPVQNDQAIAAFRIGAVNSLQRFFSDFKFQPAARFVNTAARCGTVYDVKRYVDGYVRLVNNCDANDIIEKMKSPEFESVAADLIKYPPQKQINRRLDIYFGDAGTGKTTKAIEQYPEAQVVPCNASMLPDDLMRTFDFNDDNGNPVFKPSTLRLAMENGLPIIFDEINLLSFDCLRLLQTLTDGKSTINYNGDTITVKDDFKIIGTMNLTVNDQVYNLPEPLVDRAASITEFKLSPEKLAAYAY</sequence>
<dbReference type="GO" id="GO:0005524">
    <property type="term" value="F:ATP binding"/>
    <property type="evidence" value="ECO:0007669"/>
    <property type="project" value="InterPro"/>
</dbReference>
<dbReference type="Pfam" id="PF07728">
    <property type="entry name" value="AAA_5"/>
    <property type="match status" value="1"/>
</dbReference>
<dbReference type="InterPro" id="IPR011704">
    <property type="entry name" value="ATPase_dyneun-rel_AAA"/>
</dbReference>
<evidence type="ECO:0000259" key="2">
    <source>
        <dbReference type="Pfam" id="PF07728"/>
    </source>
</evidence>
<feature type="region of interest" description="Disordered" evidence="1">
    <location>
        <begin position="74"/>
        <end position="116"/>
    </location>
</feature>
<dbReference type="InterPro" id="IPR050764">
    <property type="entry name" value="CbbQ/NirQ/NorQ/GpvN"/>
</dbReference>
<dbReference type="EMBL" id="BK015217">
    <property type="protein sequence ID" value="DAD96411.1"/>
    <property type="molecule type" value="Genomic_DNA"/>
</dbReference>
<evidence type="ECO:0000313" key="3">
    <source>
        <dbReference type="EMBL" id="DAD96411.1"/>
    </source>
</evidence>
<dbReference type="GO" id="GO:0016887">
    <property type="term" value="F:ATP hydrolysis activity"/>
    <property type="evidence" value="ECO:0007669"/>
    <property type="project" value="InterPro"/>
</dbReference>
<protein>
    <submittedName>
        <fullName evidence="3">AAA domain protein</fullName>
    </submittedName>
</protein>
<accession>A0A8S5NQT8</accession>
<feature type="domain" description="ATPase dynein-related AAA" evidence="2">
    <location>
        <begin position="215"/>
        <end position="339"/>
    </location>
</feature>
<evidence type="ECO:0000256" key="1">
    <source>
        <dbReference type="SAM" id="MobiDB-lite"/>
    </source>
</evidence>
<dbReference type="PANTHER" id="PTHR42759">
    <property type="entry name" value="MOXR FAMILY PROTEIN"/>
    <property type="match status" value="1"/>
</dbReference>
<name>A0A8S5NQT8_9CAUD</name>
<organism evidence="3">
    <name type="scientific">Myoviridae sp. ctj3P51</name>
    <dbReference type="NCBI Taxonomy" id="2826687"/>
    <lineage>
        <taxon>Viruses</taxon>
        <taxon>Duplodnaviria</taxon>
        <taxon>Heunggongvirae</taxon>
        <taxon>Uroviricota</taxon>
        <taxon>Caudoviricetes</taxon>
    </lineage>
</organism>
<dbReference type="Gene3D" id="3.40.50.300">
    <property type="entry name" value="P-loop containing nucleotide triphosphate hydrolases"/>
    <property type="match status" value="1"/>
</dbReference>
<dbReference type="InterPro" id="IPR027417">
    <property type="entry name" value="P-loop_NTPase"/>
</dbReference>
<feature type="compositionally biased region" description="Polar residues" evidence="1">
    <location>
        <begin position="74"/>
        <end position="88"/>
    </location>
</feature>
<dbReference type="SUPFAM" id="SSF52540">
    <property type="entry name" value="P-loop containing nucleoside triphosphate hydrolases"/>
    <property type="match status" value="1"/>
</dbReference>
<dbReference type="PANTHER" id="PTHR42759:SF1">
    <property type="entry name" value="MAGNESIUM-CHELATASE SUBUNIT CHLD"/>
    <property type="match status" value="1"/>
</dbReference>
<reference evidence="3" key="1">
    <citation type="journal article" date="2021" name="Proc. Natl. Acad. Sci. U.S.A.">
        <title>A Catalog of Tens of Thousands of Viruses from Human Metagenomes Reveals Hidden Associations with Chronic Diseases.</title>
        <authorList>
            <person name="Tisza M.J."/>
            <person name="Buck C.B."/>
        </authorList>
    </citation>
    <scope>NUCLEOTIDE SEQUENCE</scope>
    <source>
        <strain evidence="3">Ctj3P51</strain>
    </source>
</reference>